<evidence type="ECO:0000256" key="4">
    <source>
        <dbReference type="ARBA" id="ARBA00022475"/>
    </source>
</evidence>
<name>A0ABW1IJS0_9BACL</name>
<keyword evidence="7 8" id="KW-0472">Membrane</keyword>
<evidence type="ECO:0000256" key="1">
    <source>
        <dbReference type="ARBA" id="ARBA00004651"/>
    </source>
</evidence>
<feature type="transmembrane region" description="Helical" evidence="9">
    <location>
        <begin position="6"/>
        <end position="25"/>
    </location>
</feature>
<keyword evidence="3 8" id="KW-0813">Transport</keyword>
<keyword evidence="11" id="KW-1185">Reference proteome</keyword>
<dbReference type="Pfam" id="PF04066">
    <property type="entry name" value="MrpF_PhaF"/>
    <property type="match status" value="1"/>
</dbReference>
<dbReference type="NCBIfam" id="NF009248">
    <property type="entry name" value="PRK12600.1"/>
    <property type="match status" value="1"/>
</dbReference>
<protein>
    <submittedName>
        <fullName evidence="10">Na(+)/H(+) antiporter subunit F1</fullName>
    </submittedName>
</protein>
<comment type="caution">
    <text evidence="10">The sequence shown here is derived from an EMBL/GenBank/DDBJ whole genome shotgun (WGS) entry which is preliminary data.</text>
</comment>
<comment type="subcellular location">
    <subcellularLocation>
        <location evidence="1 8">Cell membrane</location>
        <topology evidence="1 8">Multi-pass membrane protein</topology>
    </subcellularLocation>
</comment>
<organism evidence="10 11">
    <name type="scientific">Marinicrinis lubricantis</name>
    <dbReference type="NCBI Taxonomy" id="2086470"/>
    <lineage>
        <taxon>Bacteria</taxon>
        <taxon>Bacillati</taxon>
        <taxon>Bacillota</taxon>
        <taxon>Bacilli</taxon>
        <taxon>Bacillales</taxon>
        <taxon>Paenibacillaceae</taxon>
    </lineage>
</organism>
<keyword evidence="8" id="KW-0050">Antiport</keyword>
<comment type="similarity">
    <text evidence="2 8">Belongs to the CPA3 antiporters (TC 2.A.63) subunit F family.</text>
</comment>
<evidence type="ECO:0000256" key="5">
    <source>
        <dbReference type="ARBA" id="ARBA00022692"/>
    </source>
</evidence>
<evidence type="ECO:0000313" key="11">
    <source>
        <dbReference type="Proteomes" id="UP001596250"/>
    </source>
</evidence>
<evidence type="ECO:0000256" key="2">
    <source>
        <dbReference type="ARBA" id="ARBA00009212"/>
    </source>
</evidence>
<dbReference type="PIRSF" id="PIRSF028784">
    <property type="entry name" value="MrpF"/>
    <property type="match status" value="1"/>
</dbReference>
<dbReference type="PANTHER" id="PTHR34702">
    <property type="entry name" value="NA(+)/H(+) ANTIPORTER SUBUNIT F1"/>
    <property type="match status" value="1"/>
</dbReference>
<dbReference type="Proteomes" id="UP001596250">
    <property type="component" value="Unassembled WGS sequence"/>
</dbReference>
<evidence type="ECO:0000256" key="3">
    <source>
        <dbReference type="ARBA" id="ARBA00022448"/>
    </source>
</evidence>
<proteinExistence type="inferred from homology"/>
<evidence type="ECO:0000256" key="7">
    <source>
        <dbReference type="ARBA" id="ARBA00023136"/>
    </source>
</evidence>
<reference evidence="11" key="1">
    <citation type="journal article" date="2019" name="Int. J. Syst. Evol. Microbiol.">
        <title>The Global Catalogue of Microorganisms (GCM) 10K type strain sequencing project: providing services to taxonomists for standard genome sequencing and annotation.</title>
        <authorList>
            <consortium name="The Broad Institute Genomics Platform"/>
            <consortium name="The Broad Institute Genome Sequencing Center for Infectious Disease"/>
            <person name="Wu L."/>
            <person name="Ma J."/>
        </authorList>
    </citation>
    <scope>NUCLEOTIDE SEQUENCE [LARGE SCALE GENOMIC DNA]</scope>
    <source>
        <strain evidence="11">CCM 8749</strain>
    </source>
</reference>
<dbReference type="PANTHER" id="PTHR34702:SF1">
    <property type="entry name" value="NA(+)_H(+) ANTIPORTER SUBUNIT F"/>
    <property type="match status" value="1"/>
</dbReference>
<dbReference type="EMBL" id="JBHSQV010000011">
    <property type="protein sequence ID" value="MFC5985302.1"/>
    <property type="molecule type" value="Genomic_DNA"/>
</dbReference>
<sequence>MFDAMLLIALIILSVSILGCLYRVLKGPSMADRIIALDSIGIHLIAVIAILSVMLRTQAFLDIILLIGILSFVGTIAFSKYLERGVVIDSERDHGVHR</sequence>
<accession>A0ABW1IJS0</accession>
<keyword evidence="5 9" id="KW-0812">Transmembrane</keyword>
<evidence type="ECO:0000256" key="8">
    <source>
        <dbReference type="PIRNR" id="PIRNR028784"/>
    </source>
</evidence>
<dbReference type="RefSeq" id="WP_379892012.1">
    <property type="nucleotide sequence ID" value="NZ_CBCSCT010000088.1"/>
</dbReference>
<keyword evidence="8" id="KW-0406">Ion transport</keyword>
<feature type="transmembrane region" description="Helical" evidence="9">
    <location>
        <begin position="34"/>
        <end position="54"/>
    </location>
</feature>
<keyword evidence="6 9" id="KW-1133">Transmembrane helix</keyword>
<keyword evidence="4 8" id="KW-1003">Cell membrane</keyword>
<evidence type="ECO:0000256" key="6">
    <source>
        <dbReference type="ARBA" id="ARBA00022989"/>
    </source>
</evidence>
<evidence type="ECO:0000256" key="9">
    <source>
        <dbReference type="SAM" id="Phobius"/>
    </source>
</evidence>
<feature type="transmembrane region" description="Helical" evidence="9">
    <location>
        <begin position="60"/>
        <end position="82"/>
    </location>
</feature>
<evidence type="ECO:0000313" key="10">
    <source>
        <dbReference type="EMBL" id="MFC5985302.1"/>
    </source>
</evidence>
<gene>
    <name evidence="10" type="ORF">ACFPXP_02350</name>
</gene>
<dbReference type="InterPro" id="IPR007208">
    <property type="entry name" value="MrpF/PhaF-like"/>
</dbReference>